<keyword evidence="3" id="KW-0862">Zinc</keyword>
<name>A0A1N6KCP8_9BURK</name>
<dbReference type="GO" id="GO:0046872">
    <property type="term" value="F:metal ion binding"/>
    <property type="evidence" value="ECO:0007669"/>
    <property type="project" value="UniProtKB-KW"/>
</dbReference>
<dbReference type="RefSeq" id="WP_074268566.1">
    <property type="nucleotide sequence ID" value="NZ_FSRM01000002.1"/>
</dbReference>
<evidence type="ECO:0000256" key="2">
    <source>
        <dbReference type="ARBA" id="ARBA00022723"/>
    </source>
</evidence>
<dbReference type="SUPFAM" id="SSF51316">
    <property type="entry name" value="Mss4-like"/>
    <property type="match status" value="1"/>
</dbReference>
<dbReference type="Pfam" id="PF04828">
    <property type="entry name" value="GFA"/>
    <property type="match status" value="1"/>
</dbReference>
<dbReference type="GO" id="GO:0016846">
    <property type="term" value="F:carbon-sulfur lyase activity"/>
    <property type="evidence" value="ECO:0007669"/>
    <property type="project" value="InterPro"/>
</dbReference>
<evidence type="ECO:0000313" key="6">
    <source>
        <dbReference type="Proteomes" id="UP000184693"/>
    </source>
</evidence>
<dbReference type="InterPro" id="IPR011057">
    <property type="entry name" value="Mss4-like_sf"/>
</dbReference>
<evidence type="ECO:0000313" key="5">
    <source>
        <dbReference type="EMBL" id="SIO54342.1"/>
    </source>
</evidence>
<reference evidence="5 6" key="1">
    <citation type="submission" date="2016-11" db="EMBL/GenBank/DDBJ databases">
        <authorList>
            <person name="Jaros S."/>
            <person name="Januszkiewicz K."/>
            <person name="Wedrychowicz H."/>
        </authorList>
    </citation>
    <scope>NUCLEOTIDE SEQUENCE [LARGE SCALE GENOMIC DNA]</scope>
    <source>
        <strain evidence="5 6">GAS86</strain>
    </source>
</reference>
<sequence length="135" mass="15561">MLRTYLGGCHCQLVRFEARVDLSNGTLKCNCSFCSRLRFWHVKVRREEFRLLSDETALTEYQGKNPVAHHPFCKRCGVHVFDRVDTPNATGYPYINVNIMCIEELDINEALNAPVTYVNGLQDDWSNPPSESRHL</sequence>
<evidence type="ECO:0000259" key="4">
    <source>
        <dbReference type="PROSITE" id="PS51891"/>
    </source>
</evidence>
<dbReference type="EMBL" id="FSRM01000002">
    <property type="protein sequence ID" value="SIO54342.1"/>
    <property type="molecule type" value="Genomic_DNA"/>
</dbReference>
<evidence type="ECO:0000256" key="3">
    <source>
        <dbReference type="ARBA" id="ARBA00022833"/>
    </source>
</evidence>
<comment type="similarity">
    <text evidence="1">Belongs to the Gfa family.</text>
</comment>
<dbReference type="AlphaFoldDB" id="A0A1N6KCP8"/>
<accession>A0A1N6KCP8</accession>
<dbReference type="InterPro" id="IPR052355">
    <property type="entry name" value="CENP-V-like"/>
</dbReference>
<dbReference type="PANTHER" id="PTHR28620">
    <property type="entry name" value="CENTROMERE PROTEIN V"/>
    <property type="match status" value="1"/>
</dbReference>
<dbReference type="InterPro" id="IPR006913">
    <property type="entry name" value="CENP-V/GFA"/>
</dbReference>
<dbReference type="PROSITE" id="PS51891">
    <property type="entry name" value="CENP_V_GFA"/>
    <property type="match status" value="1"/>
</dbReference>
<evidence type="ECO:0000256" key="1">
    <source>
        <dbReference type="ARBA" id="ARBA00005495"/>
    </source>
</evidence>
<protein>
    <submittedName>
        <fullName evidence="5">Uncharacterized conserved protein</fullName>
    </submittedName>
</protein>
<organism evidence="5 6">
    <name type="scientific">Paraburkholderia phenazinium</name>
    <dbReference type="NCBI Taxonomy" id="60549"/>
    <lineage>
        <taxon>Bacteria</taxon>
        <taxon>Pseudomonadati</taxon>
        <taxon>Pseudomonadota</taxon>
        <taxon>Betaproteobacteria</taxon>
        <taxon>Burkholderiales</taxon>
        <taxon>Burkholderiaceae</taxon>
        <taxon>Paraburkholderia</taxon>
    </lineage>
</organism>
<dbReference type="OrthoDB" id="327703at2"/>
<proteinExistence type="inferred from homology"/>
<feature type="domain" description="CENP-V/GFA" evidence="4">
    <location>
        <begin position="5"/>
        <end position="124"/>
    </location>
</feature>
<dbReference type="PANTHER" id="PTHR28620:SF1">
    <property type="entry name" value="CENP-V_GFA DOMAIN-CONTAINING PROTEIN"/>
    <property type="match status" value="1"/>
</dbReference>
<dbReference type="Proteomes" id="UP000184693">
    <property type="component" value="Unassembled WGS sequence"/>
</dbReference>
<dbReference type="Gene3D" id="2.170.150.70">
    <property type="match status" value="1"/>
</dbReference>
<keyword evidence="2" id="KW-0479">Metal-binding</keyword>
<gene>
    <name evidence="5" type="ORF">SAMN05444168_6807</name>
</gene>